<evidence type="ECO:0000313" key="1">
    <source>
        <dbReference type="EMBL" id="NEE13051.1"/>
    </source>
</evidence>
<name>A0A6G3X5Q2_9ACTN</name>
<dbReference type="EMBL" id="JAAGMN010004448">
    <property type="protein sequence ID" value="NEE13051.1"/>
    <property type="molecule type" value="Genomic_DNA"/>
</dbReference>
<proteinExistence type="predicted"/>
<gene>
    <name evidence="1" type="ORF">G3M58_42180</name>
</gene>
<feature type="non-terminal residue" evidence="1">
    <location>
        <position position="72"/>
    </location>
</feature>
<dbReference type="AlphaFoldDB" id="A0A6G3X5Q2"/>
<reference evidence="1" key="1">
    <citation type="submission" date="2020-01" db="EMBL/GenBank/DDBJ databases">
        <title>Insect and environment-associated Actinomycetes.</title>
        <authorList>
            <person name="Currrie C."/>
            <person name="Chevrette M."/>
            <person name="Carlson C."/>
            <person name="Stubbendieck R."/>
            <person name="Wendt-Pienkowski E."/>
        </authorList>
    </citation>
    <scope>NUCLEOTIDE SEQUENCE</scope>
    <source>
        <strain evidence="1">SID7499</strain>
    </source>
</reference>
<comment type="caution">
    <text evidence="1">The sequence shown here is derived from an EMBL/GenBank/DDBJ whole genome shotgun (WGS) entry which is preliminary data.</text>
</comment>
<accession>A0A6G3X5Q2</accession>
<sequence>SARFTGRDQALAWFDAERENLMATAHTTPQAGLDLSFALGPYLKWRHRLQDHVVIRALALDACTKLKDTQNK</sequence>
<organism evidence="1">
    <name type="scientific">Streptomyces sp. SID7499</name>
    <dbReference type="NCBI Taxonomy" id="2706086"/>
    <lineage>
        <taxon>Bacteria</taxon>
        <taxon>Bacillati</taxon>
        <taxon>Actinomycetota</taxon>
        <taxon>Actinomycetes</taxon>
        <taxon>Kitasatosporales</taxon>
        <taxon>Streptomycetaceae</taxon>
        <taxon>Streptomyces</taxon>
    </lineage>
</organism>
<protein>
    <submittedName>
        <fullName evidence="1">Uncharacterized protein</fullName>
    </submittedName>
</protein>
<feature type="non-terminal residue" evidence="1">
    <location>
        <position position="1"/>
    </location>
</feature>